<evidence type="ECO:0000259" key="3">
    <source>
        <dbReference type="PROSITE" id="PS50977"/>
    </source>
</evidence>
<dbReference type="InterPro" id="IPR050109">
    <property type="entry name" value="HTH-type_TetR-like_transc_reg"/>
</dbReference>
<dbReference type="InterPro" id="IPR009057">
    <property type="entry name" value="Homeodomain-like_sf"/>
</dbReference>
<dbReference type="STRING" id="1335616.WDC_1582"/>
<evidence type="ECO:0000256" key="2">
    <source>
        <dbReference type="PROSITE-ProRule" id="PRU00335"/>
    </source>
</evidence>
<dbReference type="EMBL" id="AWTT01000045">
    <property type="protein sequence ID" value="KIS02824.1"/>
    <property type="molecule type" value="Genomic_DNA"/>
</dbReference>
<dbReference type="InterPro" id="IPR001647">
    <property type="entry name" value="HTH_TetR"/>
</dbReference>
<dbReference type="Gene3D" id="1.10.357.10">
    <property type="entry name" value="Tetracycline Repressor, domain 2"/>
    <property type="match status" value="1"/>
</dbReference>
<keyword evidence="1 2" id="KW-0238">DNA-binding</keyword>
<dbReference type="PROSITE" id="PS50977">
    <property type="entry name" value="HTH_TETR_2"/>
    <property type="match status" value="1"/>
</dbReference>
<dbReference type="GO" id="GO:0000976">
    <property type="term" value="F:transcription cis-regulatory region binding"/>
    <property type="evidence" value="ECO:0007669"/>
    <property type="project" value="TreeGrafter"/>
</dbReference>
<dbReference type="PRINTS" id="PR00455">
    <property type="entry name" value="HTHTETR"/>
</dbReference>
<comment type="caution">
    <text evidence="4">The sequence shown here is derived from an EMBL/GenBank/DDBJ whole genome shotgun (WGS) entry which is preliminary data.</text>
</comment>
<dbReference type="AlphaFoldDB" id="A0A0D0YU74"/>
<evidence type="ECO:0000256" key="1">
    <source>
        <dbReference type="ARBA" id="ARBA00023125"/>
    </source>
</evidence>
<protein>
    <submittedName>
        <fullName evidence="4">Transcriptional regulator, TetR family</fullName>
    </submittedName>
</protein>
<evidence type="ECO:0000313" key="5">
    <source>
        <dbReference type="Proteomes" id="UP000032279"/>
    </source>
</evidence>
<dbReference type="RefSeq" id="WP_044011283.1">
    <property type="nucleotide sequence ID" value="NZ_AWTT01000045.1"/>
</dbReference>
<dbReference type="PATRIC" id="fig|1335616.4.peg.1590"/>
<dbReference type="Pfam" id="PF00440">
    <property type="entry name" value="TetR_N"/>
    <property type="match status" value="1"/>
</dbReference>
<proteinExistence type="predicted"/>
<dbReference type="OrthoDB" id="9814200at2"/>
<name>A0A0D0YU74_9LACO</name>
<reference evidence="4 5" key="1">
    <citation type="submission" date="2013-08" db="EMBL/GenBank/DDBJ databases">
        <title>Lactobacillus wasatchii sp. WDC04, a late gas producing bacteria isolated from aged chedder cheese.</title>
        <authorList>
            <person name="Oberg C.J."/>
            <person name="Culumber M."/>
            <person name="McMahon D.J."/>
            <person name="Broadbent J.R."/>
            <person name="Oberg T.S."/>
            <person name="Ortaki F."/>
        </authorList>
    </citation>
    <scope>NUCLEOTIDE SEQUENCE [LARGE SCALE GENOMIC DNA]</scope>
    <source>
        <strain evidence="4 5">WDC04</strain>
    </source>
</reference>
<organism evidence="4 5">
    <name type="scientific">Paucilactobacillus wasatchensis</name>
    <dbReference type="NCBI Taxonomy" id="1335616"/>
    <lineage>
        <taxon>Bacteria</taxon>
        <taxon>Bacillati</taxon>
        <taxon>Bacillota</taxon>
        <taxon>Bacilli</taxon>
        <taxon>Lactobacillales</taxon>
        <taxon>Lactobacillaceae</taxon>
        <taxon>Paucilactobacillus</taxon>
    </lineage>
</organism>
<dbReference type="PROSITE" id="PS01081">
    <property type="entry name" value="HTH_TETR_1"/>
    <property type="match status" value="1"/>
</dbReference>
<feature type="domain" description="HTH tetR-type" evidence="3">
    <location>
        <begin position="8"/>
        <end position="68"/>
    </location>
</feature>
<keyword evidence="5" id="KW-1185">Reference proteome</keyword>
<evidence type="ECO:0000313" key="4">
    <source>
        <dbReference type="EMBL" id="KIS02824.1"/>
    </source>
</evidence>
<sequence>MKRAEQLEKTRTSISNTARKLFLQNGYQGTSTRDIAKQIGITQPALYHHFSDKEVIFLEVISQVGGEVRSGINKVLRKDDLDPIDRLTQITQVLTHLHPNNIFTLIHGSFKDLKPGSQRKLGMIFRMDYLAPIAEYFKLPEVQLRPEILPDEAAEFFISSLSPIFTNFHRIGGDSLTDEEQTKLLLRLILFGIAKENK</sequence>
<feature type="DNA-binding region" description="H-T-H motif" evidence="2">
    <location>
        <begin position="31"/>
        <end position="50"/>
    </location>
</feature>
<dbReference type="InterPro" id="IPR023772">
    <property type="entry name" value="DNA-bd_HTH_TetR-type_CS"/>
</dbReference>
<dbReference type="GO" id="GO:0003700">
    <property type="term" value="F:DNA-binding transcription factor activity"/>
    <property type="evidence" value="ECO:0007669"/>
    <property type="project" value="TreeGrafter"/>
</dbReference>
<dbReference type="Proteomes" id="UP000032279">
    <property type="component" value="Unassembled WGS sequence"/>
</dbReference>
<dbReference type="PANTHER" id="PTHR30055:SF226">
    <property type="entry name" value="HTH-TYPE TRANSCRIPTIONAL REGULATOR PKSA"/>
    <property type="match status" value="1"/>
</dbReference>
<dbReference type="PANTHER" id="PTHR30055">
    <property type="entry name" value="HTH-TYPE TRANSCRIPTIONAL REGULATOR RUTR"/>
    <property type="match status" value="1"/>
</dbReference>
<gene>
    <name evidence="4" type="primary">tetR</name>
    <name evidence="4" type="ORF">WDC_1582</name>
</gene>
<dbReference type="SUPFAM" id="SSF46689">
    <property type="entry name" value="Homeodomain-like"/>
    <property type="match status" value="1"/>
</dbReference>
<accession>A0A0D0YU74</accession>